<gene>
    <name evidence="1" type="ORF">TWF696_003454</name>
</gene>
<sequence length="263" mass="30044">MAGSYSGPDPEAEGNNTLIFYNRTSDWFGNVGTFATFFTPNRHDSPVIQFNVDPDVGDVSKYNSSKTQQELSWPSEQYSLDYAWCTRAFGIIINKKVFPLDQADLENKTDWKASWGSRKIFKWTPLSDRRDMPALTTLLETNSSFVSWAYYTSGSQWTRLHPWAVPLPNIEFMINLRDDKIRNLTTTKAGFVVKTYLHPTRRTIQNARRILSTCPDATSPCAVWMEFGHWIFKSWYLVFRSTGSIATGYYRNVGIAPMLPGVG</sequence>
<dbReference type="AlphaFoldDB" id="A0AAV9U045"/>
<comment type="caution">
    <text evidence="1">The sequence shown here is derived from an EMBL/GenBank/DDBJ whole genome shotgun (WGS) entry which is preliminary data.</text>
</comment>
<protein>
    <submittedName>
        <fullName evidence="1">Uncharacterized protein</fullName>
    </submittedName>
</protein>
<name>A0AAV9U045_9PEZI</name>
<evidence type="ECO:0000313" key="1">
    <source>
        <dbReference type="EMBL" id="KAK6330358.1"/>
    </source>
</evidence>
<dbReference type="EMBL" id="JAVHNQ010000018">
    <property type="protein sequence ID" value="KAK6330358.1"/>
    <property type="molecule type" value="Genomic_DNA"/>
</dbReference>
<proteinExistence type="predicted"/>
<organism evidence="1 2">
    <name type="scientific">Orbilia brochopaga</name>
    <dbReference type="NCBI Taxonomy" id="3140254"/>
    <lineage>
        <taxon>Eukaryota</taxon>
        <taxon>Fungi</taxon>
        <taxon>Dikarya</taxon>
        <taxon>Ascomycota</taxon>
        <taxon>Pezizomycotina</taxon>
        <taxon>Orbiliomycetes</taxon>
        <taxon>Orbiliales</taxon>
        <taxon>Orbiliaceae</taxon>
        <taxon>Orbilia</taxon>
    </lineage>
</organism>
<keyword evidence="2" id="KW-1185">Reference proteome</keyword>
<evidence type="ECO:0000313" key="2">
    <source>
        <dbReference type="Proteomes" id="UP001375240"/>
    </source>
</evidence>
<dbReference type="Proteomes" id="UP001375240">
    <property type="component" value="Unassembled WGS sequence"/>
</dbReference>
<reference evidence="1 2" key="1">
    <citation type="submission" date="2019-10" db="EMBL/GenBank/DDBJ databases">
        <authorList>
            <person name="Palmer J.M."/>
        </authorList>
    </citation>
    <scope>NUCLEOTIDE SEQUENCE [LARGE SCALE GENOMIC DNA]</scope>
    <source>
        <strain evidence="1 2">TWF696</strain>
    </source>
</reference>
<accession>A0AAV9U045</accession>